<dbReference type="Proteomes" id="UP000652427">
    <property type="component" value="Unassembled WGS sequence"/>
</dbReference>
<evidence type="ECO:0000313" key="3">
    <source>
        <dbReference type="Proteomes" id="UP000652427"/>
    </source>
</evidence>
<sequence length="245" mass="27751">MWTPTALASEFRRYRKTVWRVVEAQHRISTNRLAETFEDQARLEELAEAAKPDLPKSAQGLHYLLASPFRYGHKSLSRFRRANERPGIFYASEAEATAIAETAYWRLRFFSRSPDFVPGNRTSEHLSFSVAVSTLRAVDLSRPPFDAQASDWVHPNEYKTCQEFADVARKADAQLIRTVSVRDPDAGYNSAIFDPSIFAGKTPDYRQTWHFRFEQGRLNAIAAFPGGGSYAFEPKIFGLPSSPGH</sequence>
<dbReference type="InterPro" id="IPR014914">
    <property type="entry name" value="RES_dom"/>
</dbReference>
<accession>A0ABX2N4T8</accession>
<evidence type="ECO:0000313" key="2">
    <source>
        <dbReference type="EMBL" id="NVD28743.1"/>
    </source>
</evidence>
<dbReference type="EMBL" id="JABWMH010000003">
    <property type="protein sequence ID" value="NVD28743.1"/>
    <property type="molecule type" value="Genomic_DNA"/>
</dbReference>
<organism evidence="2 3">
    <name type="scientific">Parasphingorhabdus flavimaris</name>
    <dbReference type="NCBI Taxonomy" id="266812"/>
    <lineage>
        <taxon>Bacteria</taxon>
        <taxon>Pseudomonadati</taxon>
        <taxon>Pseudomonadota</taxon>
        <taxon>Alphaproteobacteria</taxon>
        <taxon>Sphingomonadales</taxon>
        <taxon>Sphingomonadaceae</taxon>
        <taxon>Parasphingorhabdus</taxon>
    </lineage>
</organism>
<dbReference type="RefSeq" id="WP_100092315.1">
    <property type="nucleotide sequence ID" value="NZ_JABWMH010000003.1"/>
</dbReference>
<reference evidence="2 3" key="1">
    <citation type="submission" date="2020-06" db="EMBL/GenBank/DDBJ databases">
        <authorList>
            <person name="Kim S.-J."/>
            <person name="Park S.-J."/>
        </authorList>
    </citation>
    <scope>NUCLEOTIDE SEQUENCE [LARGE SCALE GENOMIC DNA]</scope>
    <source>
        <strain evidence="2 3">SW-151</strain>
    </source>
</reference>
<name>A0ABX2N4T8_9SPHN</name>
<feature type="domain" description="RES" evidence="1">
    <location>
        <begin position="68"/>
        <end position="204"/>
    </location>
</feature>
<comment type="caution">
    <text evidence="2">The sequence shown here is derived from an EMBL/GenBank/DDBJ whole genome shotgun (WGS) entry which is preliminary data.</text>
</comment>
<protein>
    <submittedName>
        <fullName evidence="2">RES family NAD+ phosphorylase</fullName>
    </submittedName>
</protein>
<dbReference type="SMART" id="SM00953">
    <property type="entry name" value="RES"/>
    <property type="match status" value="1"/>
</dbReference>
<keyword evidence="3" id="KW-1185">Reference proteome</keyword>
<gene>
    <name evidence="2" type="ORF">HUO14_12655</name>
</gene>
<dbReference type="Pfam" id="PF08808">
    <property type="entry name" value="RES"/>
    <property type="match status" value="1"/>
</dbReference>
<proteinExistence type="predicted"/>
<evidence type="ECO:0000259" key="1">
    <source>
        <dbReference type="SMART" id="SM00953"/>
    </source>
</evidence>